<sequence length="524" mass="59522">MTELLESALHNCALTHYLEKFKDNDVDDNVLKTLTDCAAGSMEERLLAEIVPSVGHRLKLIAAVRELGKSSSETEQRAERAQVEETMKIIVIDNNISVNSQNSESVGDLTVDQAEAVVILQPLFDIKSIILKSDEEKGTTKGKQLLEEIGETNVINYRIKTVIKRRIVNYLVKQYSYYPSKHEKQNLAECVASQLFQNLSNQQQKDIMNLFYSPSTVIISNSTGSSVRKRIPASGLIEERLRHLRKKYSVGLSINVVSSSSESYAPSEDDEGKKSWLAYSSSPQSQVLEYMAQTYPMRTAEIRNTKDISVTLSQWPRLLETVGMIDQDFSFRHPEKNELMLRNWTQIGQQIWQAAKNTKLDVTNELGVEQHINNWTTDQVNNGSLILLPYLLSNSAYTRSGKKRRRITGGQSSYFFLQFVNATEDLEAFRLSELTRKQPFVLCVGNLKTLTIQQAYIMVERRLIAAETLVKAVDTCFKIFHVLQLQFPEECYGVWSFFDHSVFKINEITAPPSCVLSLSSQIIF</sequence>
<dbReference type="Gene3D" id="1.10.150.50">
    <property type="entry name" value="Transcription Factor, Ets-1"/>
    <property type="match status" value="1"/>
</dbReference>
<dbReference type="OMA" id="AYIMVER"/>
<dbReference type="CDD" id="cd09487">
    <property type="entry name" value="SAM_superfamily"/>
    <property type="match status" value="1"/>
</dbReference>
<dbReference type="PANTHER" id="PTHR31025">
    <property type="entry name" value="SI:CH211-196P9.1-RELATED"/>
    <property type="match status" value="1"/>
</dbReference>
<keyword evidence="2" id="KW-1185">Reference proteome</keyword>
<dbReference type="PANTHER" id="PTHR31025:SF9">
    <property type="entry name" value="SI:DKEY-286J15.1"/>
    <property type="match status" value="1"/>
</dbReference>
<dbReference type="Proteomes" id="UP000198287">
    <property type="component" value="Unassembled WGS sequence"/>
</dbReference>
<comment type="caution">
    <text evidence="1">The sequence shown here is derived from an EMBL/GenBank/DDBJ whole genome shotgun (WGS) entry which is preliminary data.</text>
</comment>
<reference evidence="1 2" key="1">
    <citation type="submission" date="2015-12" db="EMBL/GenBank/DDBJ databases">
        <title>The genome of Folsomia candida.</title>
        <authorList>
            <person name="Faddeeva A."/>
            <person name="Derks M.F."/>
            <person name="Anvar Y."/>
            <person name="Smit S."/>
            <person name="Van Straalen N."/>
            <person name="Roelofs D."/>
        </authorList>
    </citation>
    <scope>NUCLEOTIDE SEQUENCE [LARGE SCALE GENOMIC DNA]</scope>
    <source>
        <strain evidence="1 2">VU population</strain>
        <tissue evidence="1">Whole body</tissue>
    </source>
</reference>
<accession>A0A226F544</accession>
<proteinExistence type="predicted"/>
<dbReference type="InterPro" id="IPR013761">
    <property type="entry name" value="SAM/pointed_sf"/>
</dbReference>
<name>A0A226F544_FOLCA</name>
<evidence type="ECO:0008006" key="3">
    <source>
        <dbReference type="Google" id="ProtNLM"/>
    </source>
</evidence>
<evidence type="ECO:0000313" key="1">
    <source>
        <dbReference type="EMBL" id="OXA64470.1"/>
    </source>
</evidence>
<organism evidence="1 2">
    <name type="scientific">Folsomia candida</name>
    <name type="common">Springtail</name>
    <dbReference type="NCBI Taxonomy" id="158441"/>
    <lineage>
        <taxon>Eukaryota</taxon>
        <taxon>Metazoa</taxon>
        <taxon>Ecdysozoa</taxon>
        <taxon>Arthropoda</taxon>
        <taxon>Hexapoda</taxon>
        <taxon>Collembola</taxon>
        <taxon>Entomobryomorpha</taxon>
        <taxon>Isotomoidea</taxon>
        <taxon>Isotomidae</taxon>
        <taxon>Proisotominae</taxon>
        <taxon>Folsomia</taxon>
    </lineage>
</organism>
<protein>
    <recommendedName>
        <fullName evidence="3">SAM domain-containing protein</fullName>
    </recommendedName>
</protein>
<dbReference type="AlphaFoldDB" id="A0A226F544"/>
<evidence type="ECO:0000313" key="2">
    <source>
        <dbReference type="Proteomes" id="UP000198287"/>
    </source>
</evidence>
<gene>
    <name evidence="1" type="ORF">Fcan01_00362</name>
</gene>
<dbReference type="OrthoDB" id="7698488at2759"/>
<dbReference type="EMBL" id="LNIX01000001">
    <property type="protein sequence ID" value="OXA64470.1"/>
    <property type="molecule type" value="Genomic_DNA"/>
</dbReference>